<gene>
    <name evidence="1" type="ORF">PUN28_015049</name>
</gene>
<proteinExistence type="predicted"/>
<evidence type="ECO:0000313" key="1">
    <source>
        <dbReference type="EMBL" id="KAL0108225.1"/>
    </source>
</evidence>
<dbReference type="EMBL" id="JADYXP020000016">
    <property type="protein sequence ID" value="KAL0108225.1"/>
    <property type="molecule type" value="Genomic_DNA"/>
</dbReference>
<accession>A0AAW2F1V5</accession>
<comment type="caution">
    <text evidence="1">The sequence shown here is derived from an EMBL/GenBank/DDBJ whole genome shotgun (WGS) entry which is preliminary data.</text>
</comment>
<dbReference type="Proteomes" id="UP001430953">
    <property type="component" value="Unassembled WGS sequence"/>
</dbReference>
<sequence>MADVGDSAAAFFHDLGEDDISLGNSFIFDDTRLSSHKREDNFTKLKSEREREKRTIIRRDVCDHEKSVLIIL</sequence>
<name>A0AAW2F1V5_9HYME</name>
<organism evidence="1 2">
    <name type="scientific">Cardiocondyla obscurior</name>
    <dbReference type="NCBI Taxonomy" id="286306"/>
    <lineage>
        <taxon>Eukaryota</taxon>
        <taxon>Metazoa</taxon>
        <taxon>Ecdysozoa</taxon>
        <taxon>Arthropoda</taxon>
        <taxon>Hexapoda</taxon>
        <taxon>Insecta</taxon>
        <taxon>Pterygota</taxon>
        <taxon>Neoptera</taxon>
        <taxon>Endopterygota</taxon>
        <taxon>Hymenoptera</taxon>
        <taxon>Apocrita</taxon>
        <taxon>Aculeata</taxon>
        <taxon>Formicoidea</taxon>
        <taxon>Formicidae</taxon>
        <taxon>Myrmicinae</taxon>
        <taxon>Cardiocondyla</taxon>
    </lineage>
</organism>
<keyword evidence="2" id="KW-1185">Reference proteome</keyword>
<reference evidence="1 2" key="1">
    <citation type="submission" date="2023-03" db="EMBL/GenBank/DDBJ databases">
        <title>High recombination rates correlate with genetic variation in Cardiocondyla obscurior ants.</title>
        <authorList>
            <person name="Errbii M."/>
        </authorList>
    </citation>
    <scope>NUCLEOTIDE SEQUENCE [LARGE SCALE GENOMIC DNA]</scope>
    <source>
        <strain evidence="1">Alpha-2009</strain>
        <tissue evidence="1">Whole body</tissue>
    </source>
</reference>
<dbReference type="AlphaFoldDB" id="A0AAW2F1V5"/>
<evidence type="ECO:0000313" key="2">
    <source>
        <dbReference type="Proteomes" id="UP001430953"/>
    </source>
</evidence>
<protein>
    <submittedName>
        <fullName evidence="1">Uncharacterized protein</fullName>
    </submittedName>
</protein>